<sequence length="308" mass="36158">MKLYTIDGNRLKSVDNHSFKLEKEIQTLVENNLDELFNLEFVKSELPIKNFRLDTLAYDQENKSFVIIEYKRERNFSVIDQGYTYMSILLNNKADFILEYHDHCGITLKKNEVDWTQSKVIFISPYFTEYQKTSVDFKDVPFELWEIKRYVNGLIGLNQHKTTSKESITATSKSKEDVVLKVTQQVTVHTEESLLNKSKSRPEWVVEIYKKLRDRVLNLGEVEVVPKKRIVSFQRKYPILGVSIHNEGLYCVLNMRRGTLQDPSGFSILFDEDALHVGEGDYYFNIQQDTDLDYVMFLINQSYKKKLA</sequence>
<dbReference type="AlphaFoldDB" id="A0A8J3D5S4"/>
<dbReference type="InterPro" id="IPR011856">
    <property type="entry name" value="tRNA_endonuc-like_dom_sf"/>
</dbReference>
<feature type="domain" description="DUF5655" evidence="1">
    <location>
        <begin position="200"/>
        <end position="304"/>
    </location>
</feature>
<reference evidence="2 3" key="1">
    <citation type="journal article" date="2014" name="Int. J. Syst. Evol. Microbiol.">
        <title>Complete genome sequence of Corynebacterium casei LMG S-19264T (=DSM 44701T), isolated from a smear-ripened cheese.</title>
        <authorList>
            <consortium name="US DOE Joint Genome Institute (JGI-PGF)"/>
            <person name="Walter F."/>
            <person name="Albersmeier A."/>
            <person name="Kalinowski J."/>
            <person name="Ruckert C."/>
        </authorList>
    </citation>
    <scope>NUCLEOTIDE SEQUENCE [LARGE SCALE GENOMIC DNA]</scope>
    <source>
        <strain evidence="2 3">KCTC 12866</strain>
    </source>
</reference>
<organism evidence="2 3">
    <name type="scientific">Persicitalea jodogahamensis</name>
    <dbReference type="NCBI Taxonomy" id="402147"/>
    <lineage>
        <taxon>Bacteria</taxon>
        <taxon>Pseudomonadati</taxon>
        <taxon>Bacteroidota</taxon>
        <taxon>Cytophagia</taxon>
        <taxon>Cytophagales</taxon>
        <taxon>Spirosomataceae</taxon>
        <taxon>Persicitalea</taxon>
    </lineage>
</organism>
<protein>
    <recommendedName>
        <fullName evidence="1">DUF5655 domain-containing protein</fullName>
    </recommendedName>
</protein>
<evidence type="ECO:0000259" key="1">
    <source>
        <dbReference type="Pfam" id="PF18899"/>
    </source>
</evidence>
<accession>A0A8J3D5S4</accession>
<dbReference type="RefSeq" id="WP_189566013.1">
    <property type="nucleotide sequence ID" value="NZ_BMXF01000004.1"/>
</dbReference>
<comment type="caution">
    <text evidence="2">The sequence shown here is derived from an EMBL/GenBank/DDBJ whole genome shotgun (WGS) entry which is preliminary data.</text>
</comment>
<name>A0A8J3D5S4_9BACT</name>
<keyword evidence="3" id="KW-1185">Reference proteome</keyword>
<evidence type="ECO:0000313" key="3">
    <source>
        <dbReference type="Proteomes" id="UP000598271"/>
    </source>
</evidence>
<proteinExistence type="predicted"/>
<dbReference type="GO" id="GO:0003676">
    <property type="term" value="F:nucleic acid binding"/>
    <property type="evidence" value="ECO:0007669"/>
    <property type="project" value="InterPro"/>
</dbReference>
<dbReference type="InterPro" id="IPR043714">
    <property type="entry name" value="DUF5655"/>
</dbReference>
<dbReference type="Proteomes" id="UP000598271">
    <property type="component" value="Unassembled WGS sequence"/>
</dbReference>
<dbReference type="Gene3D" id="3.40.1350.10">
    <property type="match status" value="1"/>
</dbReference>
<dbReference type="EMBL" id="BMXF01000004">
    <property type="protein sequence ID" value="GHB79339.1"/>
    <property type="molecule type" value="Genomic_DNA"/>
</dbReference>
<gene>
    <name evidence="2" type="ORF">GCM10007390_36670</name>
</gene>
<dbReference type="Pfam" id="PF18899">
    <property type="entry name" value="DUF5655"/>
    <property type="match status" value="1"/>
</dbReference>
<evidence type="ECO:0000313" key="2">
    <source>
        <dbReference type="EMBL" id="GHB79339.1"/>
    </source>
</evidence>